<dbReference type="Gene3D" id="2.170.120.30">
    <property type="match status" value="1"/>
</dbReference>
<sequence length="339" mass="37157">MKKMKKEQGRIEKIKQEERKMANKFFNSKTFYILASVFFAIVLFFNTNATSIRNQGTNQSGEVYTATINNVPVELKYNSNKYFVSGYNSTATVHLSGYNRLSITNEENSDTRNFFLSVDLTKLKTGKFDVPIRIEQLPGGVTATIEPKTMNITLEDKVKKEFEVTPKADSTQLPEGFTIDSLSVSDEKVKVTAGEESIKKIQAIEAALPNDVNLNENYSGTVTLHAVDSTGKILPAQIEPSTTHLKVVVNKLTKDVPVKVTQKGTLDKTLSSIKTKVSDKTVTLSGEKSALEAINEVEASVDISGVVKETKVTVPIRATGVSADPQEVEVTLTPVKISG</sequence>
<gene>
    <name evidence="1" type="ORF">JCM5805K_2507</name>
</gene>
<proteinExistence type="predicted"/>
<dbReference type="EMBL" id="BBSI01000040">
    <property type="protein sequence ID" value="GAM81382.1"/>
    <property type="molecule type" value="Genomic_DNA"/>
</dbReference>
<evidence type="ECO:0000313" key="2">
    <source>
        <dbReference type="Proteomes" id="UP000031847"/>
    </source>
</evidence>
<dbReference type="PANTHER" id="PTHR37804">
    <property type="entry name" value="CDAA REGULATORY PROTEIN CDAR"/>
    <property type="match status" value="1"/>
</dbReference>
<dbReference type="PANTHER" id="PTHR37804:SF1">
    <property type="entry name" value="CDAA REGULATORY PROTEIN CDAR"/>
    <property type="match status" value="1"/>
</dbReference>
<dbReference type="AlphaFoldDB" id="A0A0B8QWI2"/>
<dbReference type="Pfam" id="PF07949">
    <property type="entry name" value="YbbR"/>
    <property type="match status" value="3"/>
</dbReference>
<dbReference type="Proteomes" id="UP000031847">
    <property type="component" value="Unassembled WGS sequence"/>
</dbReference>
<protein>
    <submittedName>
        <fullName evidence="1">Uncharacterized protein conserved in bacteria</fullName>
    </submittedName>
</protein>
<dbReference type="InterPro" id="IPR012505">
    <property type="entry name" value="YbbR"/>
</dbReference>
<evidence type="ECO:0000313" key="1">
    <source>
        <dbReference type="EMBL" id="GAM81382.1"/>
    </source>
</evidence>
<accession>A0A0B8QWI2</accession>
<name>A0A0B8QWI2_LACLL</name>
<organism evidence="1 2">
    <name type="scientific">Lactococcus lactis subsp. lactis</name>
    <name type="common">Streptococcus lactis</name>
    <dbReference type="NCBI Taxonomy" id="1360"/>
    <lineage>
        <taxon>Bacteria</taxon>
        <taxon>Bacillati</taxon>
        <taxon>Bacillota</taxon>
        <taxon>Bacilli</taxon>
        <taxon>Lactobacillales</taxon>
        <taxon>Streptococcaceae</taxon>
        <taxon>Lactococcus</taxon>
    </lineage>
</organism>
<dbReference type="InterPro" id="IPR053154">
    <property type="entry name" value="c-di-AMP_regulator"/>
</dbReference>
<comment type="caution">
    <text evidence="1">The sequence shown here is derived from an EMBL/GenBank/DDBJ whole genome shotgun (WGS) entry which is preliminary data.</text>
</comment>
<reference evidence="1 2" key="1">
    <citation type="submission" date="2015-01" db="EMBL/GenBank/DDBJ databases">
        <title>Lactococcus lactis subsp.lactis JCM 5805 whole genome shotgun sequence.</title>
        <authorList>
            <person name="Fujii T."/>
            <person name="Tomita Y."/>
            <person name="Ikushima S."/>
            <person name="Fujiwara D."/>
        </authorList>
    </citation>
    <scope>NUCLEOTIDE SEQUENCE [LARGE SCALE GENOMIC DNA]</scope>
    <source>
        <strain evidence="1 2">JCM 5805</strain>
    </source>
</reference>
<dbReference type="Gene3D" id="2.170.120.40">
    <property type="entry name" value="YbbR-like domain"/>
    <property type="match status" value="2"/>
</dbReference>